<accession>A0ABR9TL99</accession>
<keyword evidence="3" id="KW-1185">Reference proteome</keyword>
<evidence type="ECO:0008006" key="4">
    <source>
        <dbReference type="Google" id="ProtNLM"/>
    </source>
</evidence>
<gene>
    <name evidence="2" type="ORF">C4F50_14415</name>
</gene>
<proteinExistence type="predicted"/>
<dbReference type="Proteomes" id="UP000640614">
    <property type="component" value="Unassembled WGS sequence"/>
</dbReference>
<evidence type="ECO:0000313" key="2">
    <source>
        <dbReference type="EMBL" id="MBE8726128.1"/>
    </source>
</evidence>
<dbReference type="SUPFAM" id="SSF160574">
    <property type="entry name" value="BT0923-like"/>
    <property type="match status" value="1"/>
</dbReference>
<evidence type="ECO:0000256" key="1">
    <source>
        <dbReference type="SAM" id="SignalP"/>
    </source>
</evidence>
<sequence length="173" mass="19623">MKRAFLFFAFLWSNFLMSQAGILVPPEVVTTAFEKQYPKKSAYWSIEYSSNSSDVYFEAKFNTDAKAKGYALFDQKGNFVSYKEQVSNKVLPKTALDYLIKNYPAKTVSKAKTKSKSKAKAKTTVVTSSATEFFSVVDAKGQNRYEVKVQKEGKTYNVIFDSIGEFVKRSQIQ</sequence>
<name>A0ABR9TL99_9FLAO</name>
<dbReference type="EMBL" id="PRDM01000003">
    <property type="protein sequence ID" value="MBE8726128.1"/>
    <property type="molecule type" value="Genomic_DNA"/>
</dbReference>
<keyword evidence="1" id="KW-0732">Signal</keyword>
<protein>
    <recommendedName>
        <fullName evidence="4">Beta-lactamase-inhibitor-like, PepSY-like</fullName>
    </recommendedName>
</protein>
<feature type="signal peptide" evidence="1">
    <location>
        <begin position="1"/>
        <end position="20"/>
    </location>
</feature>
<dbReference type="Gene3D" id="3.10.450.360">
    <property type="match status" value="1"/>
</dbReference>
<evidence type="ECO:0000313" key="3">
    <source>
        <dbReference type="Proteomes" id="UP000640614"/>
    </source>
</evidence>
<reference evidence="2 3" key="1">
    <citation type="submission" date="2018-07" db="EMBL/GenBank/DDBJ databases">
        <title>Genome assembly of strain KB82.</title>
        <authorList>
            <person name="Kukolya J."/>
            <person name="Horvath B."/>
            <person name="Nagy I."/>
            <person name="Toth A."/>
        </authorList>
    </citation>
    <scope>NUCLEOTIDE SEQUENCE [LARGE SCALE GENOMIC DNA]</scope>
    <source>
        <strain evidence="2 3">Kb82</strain>
    </source>
</reference>
<comment type="caution">
    <text evidence="2">The sequence shown here is derived from an EMBL/GenBank/DDBJ whole genome shotgun (WGS) entry which is preliminary data.</text>
</comment>
<organism evidence="2 3">
    <name type="scientific">Flavobacterium hungaricum</name>
    <dbReference type="NCBI Taxonomy" id="2082725"/>
    <lineage>
        <taxon>Bacteria</taxon>
        <taxon>Pseudomonadati</taxon>
        <taxon>Bacteroidota</taxon>
        <taxon>Flavobacteriia</taxon>
        <taxon>Flavobacteriales</taxon>
        <taxon>Flavobacteriaceae</taxon>
        <taxon>Flavobacterium</taxon>
    </lineage>
</organism>
<feature type="chain" id="PRO_5045676110" description="Beta-lactamase-inhibitor-like, PepSY-like" evidence="1">
    <location>
        <begin position="21"/>
        <end position="173"/>
    </location>
</feature>